<proteinExistence type="predicted"/>
<dbReference type="AlphaFoldDB" id="A0ABD6BD63"/>
<dbReference type="RefSeq" id="WP_390284410.1">
    <property type="nucleotide sequence ID" value="NZ_JBHUDI010000002.1"/>
</dbReference>
<dbReference type="Proteomes" id="UP001597076">
    <property type="component" value="Unassembled WGS sequence"/>
</dbReference>
<dbReference type="EMBL" id="JBHUDI010000002">
    <property type="protein sequence ID" value="MFD1562614.1"/>
    <property type="molecule type" value="Genomic_DNA"/>
</dbReference>
<accession>A0ABD6BD63</accession>
<gene>
    <name evidence="1" type="ORF">ACFR99_03470</name>
</gene>
<keyword evidence="2" id="KW-1185">Reference proteome</keyword>
<dbReference type="SUPFAM" id="SSF89733">
    <property type="entry name" value="L-sulfolactate dehydrogenase-like"/>
    <property type="match status" value="1"/>
</dbReference>
<dbReference type="InterPro" id="IPR036111">
    <property type="entry name" value="Mal/L-sulfo/L-lacto_DH-like_sf"/>
</dbReference>
<name>A0ABD6BD63_9EURY</name>
<evidence type="ECO:0000313" key="2">
    <source>
        <dbReference type="Proteomes" id="UP001597076"/>
    </source>
</evidence>
<organism evidence="1 2">
    <name type="scientific">Haloarchaeobius amylolyticus</name>
    <dbReference type="NCBI Taxonomy" id="1198296"/>
    <lineage>
        <taxon>Archaea</taxon>
        <taxon>Methanobacteriati</taxon>
        <taxon>Methanobacteriota</taxon>
        <taxon>Stenosarchaea group</taxon>
        <taxon>Halobacteria</taxon>
        <taxon>Halobacteriales</taxon>
        <taxon>Halorubellaceae</taxon>
        <taxon>Haloarchaeobius</taxon>
    </lineage>
</organism>
<evidence type="ECO:0000313" key="1">
    <source>
        <dbReference type="EMBL" id="MFD1562614.1"/>
    </source>
</evidence>
<protein>
    <submittedName>
        <fullName evidence="1">Uncharacterized protein</fullName>
    </submittedName>
</protein>
<reference evidence="1 2" key="1">
    <citation type="journal article" date="2019" name="Int. J. Syst. Evol. Microbiol.">
        <title>The Global Catalogue of Microorganisms (GCM) 10K type strain sequencing project: providing services to taxonomists for standard genome sequencing and annotation.</title>
        <authorList>
            <consortium name="The Broad Institute Genomics Platform"/>
            <consortium name="The Broad Institute Genome Sequencing Center for Infectious Disease"/>
            <person name="Wu L."/>
            <person name="Ma J."/>
        </authorList>
    </citation>
    <scope>NUCLEOTIDE SEQUENCE [LARGE SCALE GENOMIC DNA]</scope>
    <source>
        <strain evidence="1 2">CGMCC 1.12230</strain>
    </source>
</reference>
<sequence>MILSVREVHRLSQRCFWAAGCSEANAKANAKSIWWAESYKGSGLTTLHTLLDELEDIDPTTMSLRERDSMTSLLDGESQPVVVSSTPALDLSCAQASEHGIGVTHVTTEEDDDSLPTLGHAAYHAAERGYVSAVLYADGSGNARTVLGTPMQPLPLIAETEIESPSVSYDRILEVIDAGAHGRRQTPLTQAMFVNPAEDERHSTADARLLDRLVRQATEPTGDGQVDQPGLLVVCIDPSHPAQSDEVGNVVEGFVRDRETAFTQVFDPNTITDRIDTLLQNGVEVEREMWRDVFEFSNGILAPPFEGSEEGAGFGLNELDK</sequence>
<comment type="caution">
    <text evidence="1">The sequence shown here is derived from an EMBL/GenBank/DDBJ whole genome shotgun (WGS) entry which is preliminary data.</text>
</comment>